<evidence type="ECO:0000313" key="2">
    <source>
        <dbReference type="EMBL" id="RTR34949.1"/>
    </source>
</evidence>
<dbReference type="AlphaFoldDB" id="A0A3S0KUZ3"/>
<accession>A0A3S0KUZ3</accession>
<keyword evidence="1" id="KW-0812">Transmembrane</keyword>
<sequence length="173" mass="19873">MNRKLLWGVNSIILVLLVISISISYRYLNPSETLMLNCSSELFDRHKGDSDKGRHYLLVDVIAKGKQAQFNYRYFNLDGSSAGNIRMKGSLLNYDSDANKYSFSVKTKEESEVEDEQRQPEHMQYLSYVSSFNLDNKGMHNLSIETLDLDEQKDYAIVLFQPSNTVCGCRLVH</sequence>
<reference evidence="2 3" key="1">
    <citation type="submission" date="2018-12" db="EMBL/GenBank/DDBJ databases">
        <authorList>
            <person name="Yu L."/>
        </authorList>
    </citation>
    <scope>NUCLEOTIDE SEQUENCE [LARGE SCALE GENOMIC DNA]</scope>
    <source>
        <strain evidence="2 3">HAW-EB5</strain>
    </source>
</reference>
<evidence type="ECO:0000313" key="3">
    <source>
        <dbReference type="Proteomes" id="UP000282060"/>
    </source>
</evidence>
<keyword evidence="3" id="KW-1185">Reference proteome</keyword>
<organism evidence="2 3">
    <name type="scientific">Shewanella atlantica</name>
    <dbReference type="NCBI Taxonomy" id="271099"/>
    <lineage>
        <taxon>Bacteria</taxon>
        <taxon>Pseudomonadati</taxon>
        <taxon>Pseudomonadota</taxon>
        <taxon>Gammaproteobacteria</taxon>
        <taxon>Alteromonadales</taxon>
        <taxon>Shewanellaceae</taxon>
        <taxon>Shewanella</taxon>
    </lineage>
</organism>
<dbReference type="Proteomes" id="UP000282060">
    <property type="component" value="Unassembled WGS sequence"/>
</dbReference>
<feature type="transmembrane region" description="Helical" evidence="1">
    <location>
        <begin position="7"/>
        <end position="28"/>
    </location>
</feature>
<comment type="caution">
    <text evidence="2">The sequence shown here is derived from an EMBL/GenBank/DDBJ whole genome shotgun (WGS) entry which is preliminary data.</text>
</comment>
<gene>
    <name evidence="2" type="ORF">EKG39_04620</name>
</gene>
<dbReference type="EMBL" id="RXNV01000001">
    <property type="protein sequence ID" value="RTR34949.1"/>
    <property type="molecule type" value="Genomic_DNA"/>
</dbReference>
<protein>
    <submittedName>
        <fullName evidence="2">Uncharacterized protein</fullName>
    </submittedName>
</protein>
<keyword evidence="1" id="KW-0472">Membrane</keyword>
<dbReference type="RefSeq" id="WP_126504552.1">
    <property type="nucleotide sequence ID" value="NZ_RXNV01000001.1"/>
</dbReference>
<evidence type="ECO:0000256" key="1">
    <source>
        <dbReference type="SAM" id="Phobius"/>
    </source>
</evidence>
<name>A0A3S0KUZ3_9GAMM</name>
<keyword evidence="1" id="KW-1133">Transmembrane helix</keyword>
<dbReference type="OrthoDB" id="6398666at2"/>
<proteinExistence type="predicted"/>